<feature type="non-terminal residue" evidence="8">
    <location>
        <position position="1"/>
    </location>
</feature>
<protein>
    <recommendedName>
        <fullName evidence="3">alpha-L-fucosidase</fullName>
        <ecNumber evidence="3">3.2.1.51</ecNumber>
    </recommendedName>
</protein>
<keyword evidence="4" id="KW-0732">Signal</keyword>
<organism evidence="8">
    <name type="scientific">marine sediment metagenome</name>
    <dbReference type="NCBI Taxonomy" id="412755"/>
    <lineage>
        <taxon>unclassified sequences</taxon>
        <taxon>metagenomes</taxon>
        <taxon>ecological metagenomes</taxon>
    </lineage>
</organism>
<dbReference type="Pfam" id="PF01120">
    <property type="entry name" value="Alpha_L_fucos"/>
    <property type="match status" value="1"/>
</dbReference>
<evidence type="ECO:0000256" key="4">
    <source>
        <dbReference type="ARBA" id="ARBA00022729"/>
    </source>
</evidence>
<dbReference type="PANTHER" id="PTHR10030">
    <property type="entry name" value="ALPHA-L-FUCOSIDASE"/>
    <property type="match status" value="1"/>
</dbReference>
<keyword evidence="5" id="KW-0378">Hydrolase</keyword>
<dbReference type="AlphaFoldDB" id="X1RX81"/>
<dbReference type="SMART" id="SM00812">
    <property type="entry name" value="Alpha_L_fucos"/>
    <property type="match status" value="1"/>
</dbReference>
<dbReference type="GO" id="GO:0006004">
    <property type="term" value="P:fucose metabolic process"/>
    <property type="evidence" value="ECO:0007669"/>
    <property type="project" value="InterPro"/>
</dbReference>
<evidence type="ECO:0000256" key="2">
    <source>
        <dbReference type="ARBA" id="ARBA00007951"/>
    </source>
</evidence>
<evidence type="ECO:0000256" key="3">
    <source>
        <dbReference type="ARBA" id="ARBA00012662"/>
    </source>
</evidence>
<comment type="caution">
    <text evidence="8">The sequence shown here is derived from an EMBL/GenBank/DDBJ whole genome shotgun (WGS) entry which is preliminary data.</text>
</comment>
<evidence type="ECO:0000313" key="8">
    <source>
        <dbReference type="EMBL" id="GAI85392.1"/>
    </source>
</evidence>
<name>X1RX81_9ZZZZ</name>
<dbReference type="InterPro" id="IPR000933">
    <property type="entry name" value="Glyco_hydro_29"/>
</dbReference>
<feature type="domain" description="Glycoside hydrolase family 29 N-terminal" evidence="7">
    <location>
        <begin position="5"/>
        <end position="172"/>
    </location>
</feature>
<dbReference type="PRINTS" id="PR00741">
    <property type="entry name" value="GLHYDRLASE29"/>
</dbReference>
<evidence type="ECO:0000259" key="7">
    <source>
        <dbReference type="Pfam" id="PF01120"/>
    </source>
</evidence>
<sequence>QNYSRYIREYVKPQLRELLTNYGPIAVVWFDQGTPTPELAMELKQLVRELQPDTIISGRIAEHPFFGAAGEFRGTRGVSNIGDYMTAGDQEIPDERIERDWETCACTNDNWGYNSYDHNWKSAGTLVQWLVAIVSRGGNYLLNVGPTAKGIIPEPCVRELEGVGEWLKVNGESIYGATASPIPSPVTVPVQPETSLVASASANPRVAPYQCTAKLGKYYIHIFAWPWDGKFKVSRVGKEVKRAYLLADPNHGELEFNQEGEDVVINVPDEAPDPIDTVVVLEINK</sequence>
<gene>
    <name evidence="8" type="ORF">S12H4_19691</name>
</gene>
<dbReference type="GO" id="GO:0005764">
    <property type="term" value="C:lysosome"/>
    <property type="evidence" value="ECO:0007669"/>
    <property type="project" value="TreeGrafter"/>
</dbReference>
<dbReference type="EMBL" id="BARW01009877">
    <property type="protein sequence ID" value="GAI85392.1"/>
    <property type="molecule type" value="Genomic_DNA"/>
</dbReference>
<dbReference type="InterPro" id="IPR057739">
    <property type="entry name" value="Glyco_hydro_29_N"/>
</dbReference>
<comment type="function">
    <text evidence="1">Alpha-L-fucosidase is responsible for hydrolyzing the alpha-1,6-linked fucose joined to the reducing-end N-acetylglucosamine of the carbohydrate moieties of glycoproteins.</text>
</comment>
<dbReference type="PANTHER" id="PTHR10030:SF37">
    <property type="entry name" value="ALPHA-L-FUCOSIDASE-RELATED"/>
    <property type="match status" value="1"/>
</dbReference>
<comment type="similarity">
    <text evidence="2">Belongs to the glycosyl hydrolase 29 family.</text>
</comment>
<evidence type="ECO:0000256" key="1">
    <source>
        <dbReference type="ARBA" id="ARBA00004071"/>
    </source>
</evidence>
<proteinExistence type="inferred from homology"/>
<evidence type="ECO:0000256" key="6">
    <source>
        <dbReference type="ARBA" id="ARBA00023295"/>
    </source>
</evidence>
<evidence type="ECO:0000256" key="5">
    <source>
        <dbReference type="ARBA" id="ARBA00022801"/>
    </source>
</evidence>
<dbReference type="GO" id="GO:0004560">
    <property type="term" value="F:alpha-L-fucosidase activity"/>
    <property type="evidence" value="ECO:0007669"/>
    <property type="project" value="InterPro"/>
</dbReference>
<accession>X1RX81</accession>
<dbReference type="SUPFAM" id="SSF51445">
    <property type="entry name" value="(Trans)glycosidases"/>
    <property type="match status" value="1"/>
</dbReference>
<dbReference type="Gene3D" id="3.20.20.80">
    <property type="entry name" value="Glycosidases"/>
    <property type="match status" value="1"/>
</dbReference>
<keyword evidence="6" id="KW-0326">Glycosidase</keyword>
<dbReference type="InterPro" id="IPR016286">
    <property type="entry name" value="FUC_metazoa-typ"/>
</dbReference>
<dbReference type="GO" id="GO:0016139">
    <property type="term" value="P:glycoside catabolic process"/>
    <property type="evidence" value="ECO:0007669"/>
    <property type="project" value="TreeGrafter"/>
</dbReference>
<reference evidence="8" key="1">
    <citation type="journal article" date="2014" name="Front. Microbiol.">
        <title>High frequency of phylogenetically diverse reductive dehalogenase-homologous genes in deep subseafloor sedimentary metagenomes.</title>
        <authorList>
            <person name="Kawai M."/>
            <person name="Futagami T."/>
            <person name="Toyoda A."/>
            <person name="Takaki Y."/>
            <person name="Nishi S."/>
            <person name="Hori S."/>
            <person name="Arai W."/>
            <person name="Tsubouchi T."/>
            <person name="Morono Y."/>
            <person name="Uchiyama I."/>
            <person name="Ito T."/>
            <person name="Fujiyama A."/>
            <person name="Inagaki F."/>
            <person name="Takami H."/>
        </authorList>
    </citation>
    <scope>NUCLEOTIDE SEQUENCE</scope>
    <source>
        <strain evidence="8">Expedition CK06-06</strain>
    </source>
</reference>
<dbReference type="EC" id="3.2.1.51" evidence="3"/>
<dbReference type="InterPro" id="IPR017853">
    <property type="entry name" value="GH"/>
</dbReference>